<reference evidence="1" key="1">
    <citation type="submission" date="2020-02" db="EMBL/GenBank/DDBJ databases">
        <authorList>
            <person name="Meier V. D."/>
        </authorList>
    </citation>
    <scope>NUCLEOTIDE SEQUENCE</scope>
    <source>
        <strain evidence="1">AVDCRST_MAG03</strain>
    </source>
</reference>
<proteinExistence type="predicted"/>
<accession>A0A6J4QC25</accession>
<organism evidence="1">
    <name type="scientific">uncultured Rubrobacteraceae bacterium</name>
    <dbReference type="NCBI Taxonomy" id="349277"/>
    <lineage>
        <taxon>Bacteria</taxon>
        <taxon>Bacillati</taxon>
        <taxon>Actinomycetota</taxon>
        <taxon>Rubrobacteria</taxon>
        <taxon>Rubrobacterales</taxon>
        <taxon>Rubrobacteraceae</taxon>
        <taxon>environmental samples</taxon>
    </lineage>
</organism>
<name>A0A6J4QC25_9ACTN</name>
<protein>
    <submittedName>
        <fullName evidence="1">Uncharacterized protein</fullName>
    </submittedName>
</protein>
<evidence type="ECO:0000313" key="1">
    <source>
        <dbReference type="EMBL" id="CAA9440605.1"/>
    </source>
</evidence>
<sequence length="43" mass="4666">MERAESVAGPDPEGANYYPGDEEFLLGFEFGVEQYEVAAGPQV</sequence>
<dbReference type="AlphaFoldDB" id="A0A6J4QC25"/>
<dbReference type="EMBL" id="CADCUT010000235">
    <property type="protein sequence ID" value="CAA9440605.1"/>
    <property type="molecule type" value="Genomic_DNA"/>
</dbReference>
<gene>
    <name evidence="1" type="ORF">AVDCRST_MAG03-3970</name>
</gene>